<dbReference type="Proteomes" id="UP001498421">
    <property type="component" value="Unassembled WGS sequence"/>
</dbReference>
<feature type="domain" description="Enoyl reductase (ER)" evidence="3">
    <location>
        <begin position="17"/>
        <end position="326"/>
    </location>
</feature>
<dbReference type="EMBL" id="JAZAVK010000196">
    <property type="protein sequence ID" value="KAK7416931.1"/>
    <property type="molecule type" value="Genomic_DNA"/>
</dbReference>
<dbReference type="InterPro" id="IPR047618">
    <property type="entry name" value="QOR-like"/>
</dbReference>
<dbReference type="PANTHER" id="PTHR48106">
    <property type="entry name" value="QUINONE OXIDOREDUCTASE PIG3-RELATED"/>
    <property type="match status" value="1"/>
</dbReference>
<dbReference type="Gene3D" id="3.40.50.720">
    <property type="entry name" value="NAD(P)-binding Rossmann-like Domain"/>
    <property type="match status" value="1"/>
</dbReference>
<dbReference type="SMART" id="SM00829">
    <property type="entry name" value="PKS_ER"/>
    <property type="match status" value="1"/>
</dbReference>
<dbReference type="CDD" id="cd05286">
    <property type="entry name" value="QOR2"/>
    <property type="match status" value="1"/>
</dbReference>
<dbReference type="Pfam" id="PF00107">
    <property type="entry name" value="ADH_zinc_N"/>
    <property type="match status" value="1"/>
</dbReference>
<protein>
    <recommendedName>
        <fullName evidence="3">Enoyl reductase (ER) domain-containing protein</fullName>
    </recommendedName>
</protein>
<evidence type="ECO:0000313" key="4">
    <source>
        <dbReference type="EMBL" id="KAK7416931.1"/>
    </source>
</evidence>
<name>A0ABR1H736_9HYPO</name>
<evidence type="ECO:0000256" key="1">
    <source>
        <dbReference type="ARBA" id="ARBA00022857"/>
    </source>
</evidence>
<proteinExistence type="predicted"/>
<dbReference type="SUPFAM" id="SSF50129">
    <property type="entry name" value="GroES-like"/>
    <property type="match status" value="1"/>
</dbReference>
<keyword evidence="2" id="KW-0560">Oxidoreductase</keyword>
<dbReference type="PROSITE" id="PS01162">
    <property type="entry name" value="QOR_ZETA_CRYSTAL"/>
    <property type="match status" value="1"/>
</dbReference>
<reference evidence="4 5" key="1">
    <citation type="journal article" date="2025" name="Microbiol. Resour. Announc.">
        <title>Draft genome sequences for Neonectria magnoliae and Neonectria punicea, canker pathogens of Liriodendron tulipifera and Acer saccharum in West Virginia.</title>
        <authorList>
            <person name="Petronek H.M."/>
            <person name="Kasson M.T."/>
            <person name="Metheny A.M."/>
            <person name="Stauder C.M."/>
            <person name="Lovett B."/>
            <person name="Lynch S.C."/>
            <person name="Garnas J.R."/>
            <person name="Kasson L.R."/>
            <person name="Stajich J.E."/>
        </authorList>
    </citation>
    <scope>NUCLEOTIDE SEQUENCE [LARGE SCALE GENOMIC DNA]</scope>
    <source>
        <strain evidence="4 5">NRRL 64651</strain>
    </source>
</reference>
<comment type="caution">
    <text evidence="4">The sequence shown here is derived from an EMBL/GenBank/DDBJ whole genome shotgun (WGS) entry which is preliminary data.</text>
</comment>
<keyword evidence="5" id="KW-1185">Reference proteome</keyword>
<dbReference type="Gene3D" id="3.90.180.10">
    <property type="entry name" value="Medium-chain alcohol dehydrogenases, catalytic domain"/>
    <property type="match status" value="1"/>
</dbReference>
<evidence type="ECO:0000313" key="5">
    <source>
        <dbReference type="Proteomes" id="UP001498421"/>
    </source>
</evidence>
<dbReference type="InterPro" id="IPR013149">
    <property type="entry name" value="ADH-like_C"/>
</dbReference>
<keyword evidence="1" id="KW-0521">NADP</keyword>
<dbReference type="InterPro" id="IPR002364">
    <property type="entry name" value="Quin_OxRdtase/zeta-crystal_CS"/>
</dbReference>
<dbReference type="InterPro" id="IPR036291">
    <property type="entry name" value="NAD(P)-bd_dom_sf"/>
</dbReference>
<dbReference type="InterPro" id="IPR020843">
    <property type="entry name" value="ER"/>
</dbReference>
<sequence length="328" mass="34861">MAPVPPTMKAVQISQNGGVEVLEYKDIPVPTVGDGQILVRNHYAGLNYIDTYFRSGLYKVPQFPQTLGREGAGEVVAAHASVSSIPVGARVVFMGTYGTYAEYSAVAASDAIVIPDSVSTDKAAAAYLQGLTAWTFVREAGEVKAGQWALVHAAAGGVGGLLVQMLRAVGAKTIGTASSEEKCELARKNGAGWTIKSSDDVVAKVKEITEGHGVDVIFDGVGKDTFDADIEMIARKGQIVSFGNASGAVPPVNILRLTPKCIKLMRPVVGGYLADRASLEKYSNELFEMVASGKLDILIHDVYPLKEVARAHQDIESRKTKGKLLIKL</sequence>
<dbReference type="Pfam" id="PF08240">
    <property type="entry name" value="ADH_N"/>
    <property type="match status" value="1"/>
</dbReference>
<gene>
    <name evidence="4" type="ORF">QQZ08_011821</name>
</gene>
<dbReference type="PANTHER" id="PTHR48106:SF13">
    <property type="entry name" value="QUINONE OXIDOREDUCTASE-RELATED"/>
    <property type="match status" value="1"/>
</dbReference>
<dbReference type="SUPFAM" id="SSF51735">
    <property type="entry name" value="NAD(P)-binding Rossmann-fold domains"/>
    <property type="match status" value="1"/>
</dbReference>
<accession>A0ABR1H736</accession>
<organism evidence="4 5">
    <name type="scientific">Neonectria magnoliae</name>
    <dbReference type="NCBI Taxonomy" id="2732573"/>
    <lineage>
        <taxon>Eukaryota</taxon>
        <taxon>Fungi</taxon>
        <taxon>Dikarya</taxon>
        <taxon>Ascomycota</taxon>
        <taxon>Pezizomycotina</taxon>
        <taxon>Sordariomycetes</taxon>
        <taxon>Hypocreomycetidae</taxon>
        <taxon>Hypocreales</taxon>
        <taxon>Nectriaceae</taxon>
        <taxon>Neonectria</taxon>
    </lineage>
</organism>
<dbReference type="InterPro" id="IPR013154">
    <property type="entry name" value="ADH-like_N"/>
</dbReference>
<evidence type="ECO:0000259" key="3">
    <source>
        <dbReference type="SMART" id="SM00829"/>
    </source>
</evidence>
<dbReference type="InterPro" id="IPR011032">
    <property type="entry name" value="GroES-like_sf"/>
</dbReference>
<evidence type="ECO:0000256" key="2">
    <source>
        <dbReference type="ARBA" id="ARBA00023002"/>
    </source>
</evidence>